<dbReference type="SMART" id="SM00465">
    <property type="entry name" value="GIYc"/>
    <property type="match status" value="1"/>
</dbReference>
<dbReference type="EMBL" id="LCPJ01000004">
    <property type="protein sequence ID" value="KKU96083.1"/>
    <property type="molecule type" value="Genomic_DNA"/>
</dbReference>
<dbReference type="Proteomes" id="UP000034661">
    <property type="component" value="Unassembled WGS sequence"/>
</dbReference>
<accession>A0A0G1X0I6</accession>
<comment type="caution">
    <text evidence="3">The sequence shown here is derived from an EMBL/GenBank/DDBJ whole genome shotgun (WGS) entry which is preliminary data.</text>
</comment>
<evidence type="ECO:0000313" key="3">
    <source>
        <dbReference type="EMBL" id="KKU96083.1"/>
    </source>
</evidence>
<proteinExistence type="inferred from homology"/>
<dbReference type="PANTHER" id="PTHR34477">
    <property type="entry name" value="UPF0213 PROTEIN YHBQ"/>
    <property type="match status" value="1"/>
</dbReference>
<dbReference type="Gene3D" id="3.40.1440.10">
    <property type="entry name" value="GIY-YIG endonuclease"/>
    <property type="match status" value="1"/>
</dbReference>
<dbReference type="InterPro" id="IPR050190">
    <property type="entry name" value="UPF0213_domain"/>
</dbReference>
<evidence type="ECO:0000313" key="4">
    <source>
        <dbReference type="Proteomes" id="UP000034661"/>
    </source>
</evidence>
<organism evidence="3 4">
    <name type="scientific">Candidatus Gottesmanbacteria bacterium GW2011_GWA1_48_13</name>
    <dbReference type="NCBI Taxonomy" id="1618439"/>
    <lineage>
        <taxon>Bacteria</taxon>
        <taxon>Candidatus Gottesmaniibacteriota</taxon>
    </lineage>
</organism>
<gene>
    <name evidence="3" type="ORF">UY27_C0004G0013</name>
</gene>
<feature type="domain" description="GIY-YIG" evidence="2">
    <location>
        <begin position="1"/>
        <end position="75"/>
    </location>
</feature>
<protein>
    <submittedName>
        <fullName evidence="3">Excinuclease ABC subunit C, nonfunctional</fullName>
    </submittedName>
</protein>
<name>A0A0G1X0I6_9BACT</name>
<comment type="similarity">
    <text evidence="1">Belongs to the UPF0213 family.</text>
</comment>
<dbReference type="AlphaFoldDB" id="A0A0G1X0I6"/>
<evidence type="ECO:0000259" key="2">
    <source>
        <dbReference type="PROSITE" id="PS50164"/>
    </source>
</evidence>
<dbReference type="PANTHER" id="PTHR34477:SF1">
    <property type="entry name" value="UPF0213 PROTEIN YHBQ"/>
    <property type="match status" value="1"/>
</dbReference>
<dbReference type="SUPFAM" id="SSF82771">
    <property type="entry name" value="GIY-YIG endonuclease"/>
    <property type="match status" value="1"/>
</dbReference>
<reference evidence="3 4" key="1">
    <citation type="journal article" date="2015" name="Nature">
        <title>rRNA introns, odd ribosomes, and small enigmatic genomes across a large radiation of phyla.</title>
        <authorList>
            <person name="Brown C.T."/>
            <person name="Hug L.A."/>
            <person name="Thomas B.C."/>
            <person name="Sharon I."/>
            <person name="Castelle C.J."/>
            <person name="Singh A."/>
            <person name="Wilkins M.J."/>
            <person name="Williams K.H."/>
            <person name="Banfield J.F."/>
        </authorList>
    </citation>
    <scope>NUCLEOTIDE SEQUENCE [LARGE SCALE GENOMIC DNA]</scope>
</reference>
<dbReference type="InterPro" id="IPR035901">
    <property type="entry name" value="GIY-YIG_endonuc_sf"/>
</dbReference>
<sequence length="99" mass="11619">MKYAVYILLCDQKTFYVGITKDLEKRLKEHKNKQSFFTKKFSELSLVYREEYLDRKSAELREEQLKGWSNAKKKALINRDIDKLVKLSKAVSLAKPSTG</sequence>
<dbReference type="InterPro" id="IPR000305">
    <property type="entry name" value="GIY-YIG_endonuc"/>
</dbReference>
<dbReference type="Pfam" id="PF01541">
    <property type="entry name" value="GIY-YIG"/>
    <property type="match status" value="1"/>
</dbReference>
<evidence type="ECO:0000256" key="1">
    <source>
        <dbReference type="ARBA" id="ARBA00007435"/>
    </source>
</evidence>
<dbReference type="PROSITE" id="PS50164">
    <property type="entry name" value="GIY_YIG"/>
    <property type="match status" value="1"/>
</dbReference>